<dbReference type="EMBL" id="GBRH01250246">
    <property type="protein sequence ID" value="JAD47649.1"/>
    <property type="molecule type" value="Transcribed_RNA"/>
</dbReference>
<evidence type="ECO:0000313" key="1">
    <source>
        <dbReference type="EMBL" id="JAD47649.1"/>
    </source>
</evidence>
<reference evidence="1" key="1">
    <citation type="submission" date="2014-09" db="EMBL/GenBank/DDBJ databases">
        <authorList>
            <person name="Magalhaes I.L.F."/>
            <person name="Oliveira U."/>
            <person name="Santos F.R."/>
            <person name="Vidigal T.H.D.A."/>
            <person name="Brescovit A.D."/>
            <person name="Santos A.J."/>
        </authorList>
    </citation>
    <scope>NUCLEOTIDE SEQUENCE</scope>
    <source>
        <tissue evidence="1">Shoot tissue taken approximately 20 cm above the soil surface</tissue>
    </source>
</reference>
<reference evidence="1" key="2">
    <citation type="journal article" date="2015" name="Data Brief">
        <title>Shoot transcriptome of the giant reed, Arundo donax.</title>
        <authorList>
            <person name="Barrero R.A."/>
            <person name="Guerrero F.D."/>
            <person name="Moolhuijzen P."/>
            <person name="Goolsby J.A."/>
            <person name="Tidwell J."/>
            <person name="Bellgard S.E."/>
            <person name="Bellgard M.I."/>
        </authorList>
    </citation>
    <scope>NUCLEOTIDE SEQUENCE</scope>
    <source>
        <tissue evidence="1">Shoot tissue taken approximately 20 cm above the soil surface</tissue>
    </source>
</reference>
<proteinExistence type="predicted"/>
<organism evidence="1">
    <name type="scientific">Arundo donax</name>
    <name type="common">Giant reed</name>
    <name type="synonym">Donax arundinaceus</name>
    <dbReference type="NCBI Taxonomy" id="35708"/>
    <lineage>
        <taxon>Eukaryota</taxon>
        <taxon>Viridiplantae</taxon>
        <taxon>Streptophyta</taxon>
        <taxon>Embryophyta</taxon>
        <taxon>Tracheophyta</taxon>
        <taxon>Spermatophyta</taxon>
        <taxon>Magnoliopsida</taxon>
        <taxon>Liliopsida</taxon>
        <taxon>Poales</taxon>
        <taxon>Poaceae</taxon>
        <taxon>PACMAD clade</taxon>
        <taxon>Arundinoideae</taxon>
        <taxon>Arundineae</taxon>
        <taxon>Arundo</taxon>
    </lineage>
</organism>
<name>A0A0A9A7M0_ARUDO</name>
<protein>
    <submittedName>
        <fullName evidence="1">Uncharacterized protein</fullName>
    </submittedName>
</protein>
<dbReference type="AlphaFoldDB" id="A0A0A9A7M0"/>
<accession>A0A0A9A7M0</accession>
<sequence length="23" mass="2682">MELVHLKEPAPLNFYSVTNDHLN</sequence>